<evidence type="ECO:0000313" key="2">
    <source>
        <dbReference type="EMBL" id="EST46717.1"/>
    </source>
</evidence>
<feature type="region of interest" description="Disordered" evidence="1">
    <location>
        <begin position="341"/>
        <end position="404"/>
    </location>
</feature>
<feature type="compositionally biased region" description="Polar residues" evidence="1">
    <location>
        <begin position="376"/>
        <end position="386"/>
    </location>
</feature>
<feature type="region of interest" description="Disordered" evidence="1">
    <location>
        <begin position="221"/>
        <end position="242"/>
    </location>
</feature>
<gene>
    <name evidence="2" type="ORF">SS50377_13259</name>
</gene>
<feature type="compositionally biased region" description="Low complexity" evidence="1">
    <location>
        <begin position="509"/>
        <end position="533"/>
    </location>
</feature>
<feature type="compositionally biased region" description="Basic residues" evidence="1">
    <location>
        <begin position="171"/>
        <end position="180"/>
    </location>
</feature>
<feature type="region of interest" description="Disordered" evidence="1">
    <location>
        <begin position="164"/>
        <end position="202"/>
    </location>
</feature>
<dbReference type="EMBL" id="KI546068">
    <property type="protein sequence ID" value="EST46717.1"/>
    <property type="molecule type" value="Genomic_DNA"/>
</dbReference>
<accession>V6LPX7</accession>
<sequence length="735" mass="78077">MRSALAFLRPFVSGSRSRRVLARLESQDVEDPATLFGLFGLLGHASAPAVLYLACLLPHPPRHVDLPGIRRAYRAHAAAALACMATPVLLARSPPAVRAPAPLRRAFQAYARDEFLALLPLLHAQFAALRVATAALGPADFDLLVRGRGERGRRVPGALLLRLQPPPVRRGPTRHPLRLPRRADGRPGHGRVQGPPPPGTPWRALRVGAGGGAGRLAAARAGGDEHARGGGPGARARAAAGLGPRGVRKAAHSLDSCCTSSASLSMANSPEASCASHGPHLAAQRRVLLGRAADEHRRPALERVEAVAVVGHARAVRVEHPLVSPGVHGVQRGGVHTEVGQQQHGGLAPASSAESPSVGAGQGRVVREARKRATWPMSQGPSQAKSRPSRLAESAKAASSAKTNTAASLKRLSWAWKSARTEAGPRTEKTVWRRSCARSSWQRSVQNMSWNHIAAYFAAAFSRGTGWKWPLCRITYWDAPAPGMPPQKAASRPQSTAPQGTSTCAQTPSSSSSIGSSGAASSSRASEGRAAAANTVCARTRNMRSGPRRPGSTRAAEKTGSGGQTRMQSAPCVAAAPSRGSRRGAFGRHASRREELPSLAAPEVAKFHQRQLYLPMLVCSWPHSYVLPCFGQARGLRWVASEYAAACYAGTRLHPVRMPGPAKRSCCYGAGSRELGEESCQRGCWLRLSVKIHSCQIESYQIAGNLQLVCRVAQPIDTCQPYTLGSFSQLRNTQC</sequence>
<protein>
    <submittedName>
        <fullName evidence="2">Uncharacterized protein</fullName>
    </submittedName>
</protein>
<proteinExistence type="predicted"/>
<feature type="compositionally biased region" description="Basic residues" evidence="1">
    <location>
        <begin position="580"/>
        <end position="591"/>
    </location>
</feature>
<reference evidence="2" key="1">
    <citation type="journal article" date="2014" name="PLoS Genet.">
        <title>The Genome of Spironucleus salmonicida Highlights a Fish Pathogen Adapted to Fluctuating Environments.</title>
        <authorList>
            <person name="Xu F."/>
            <person name="Jerlstrom-Hultqvist J."/>
            <person name="Einarsson E."/>
            <person name="Astvaldsson A."/>
            <person name="Svard S.G."/>
            <person name="Andersson J.O."/>
        </authorList>
    </citation>
    <scope>NUCLEOTIDE SEQUENCE</scope>
</reference>
<dbReference type="VEuPathDB" id="GiardiaDB:SS50377_24049"/>
<evidence type="ECO:0000256" key="1">
    <source>
        <dbReference type="SAM" id="MobiDB-lite"/>
    </source>
</evidence>
<feature type="compositionally biased region" description="Low complexity" evidence="1">
    <location>
        <begin position="392"/>
        <end position="404"/>
    </location>
</feature>
<organism evidence="2">
    <name type="scientific">Spironucleus salmonicida</name>
    <dbReference type="NCBI Taxonomy" id="348837"/>
    <lineage>
        <taxon>Eukaryota</taxon>
        <taxon>Metamonada</taxon>
        <taxon>Diplomonadida</taxon>
        <taxon>Hexamitidae</taxon>
        <taxon>Hexamitinae</taxon>
        <taxon>Spironucleus</taxon>
    </lineage>
</organism>
<feature type="compositionally biased region" description="Polar residues" evidence="1">
    <location>
        <begin position="492"/>
        <end position="508"/>
    </location>
</feature>
<name>V6LPX7_9EUKA</name>
<feature type="region of interest" description="Disordered" evidence="1">
    <location>
        <begin position="483"/>
        <end position="594"/>
    </location>
</feature>
<dbReference type="VEuPathDB" id="GiardiaDB:SS50377_24072"/>
<dbReference type="AlphaFoldDB" id="V6LPX7"/>